<keyword evidence="12" id="KW-1185">Reference proteome</keyword>
<dbReference type="SUPFAM" id="SSF48264">
    <property type="entry name" value="Cytochrome P450"/>
    <property type="match status" value="1"/>
</dbReference>
<evidence type="ECO:0000256" key="4">
    <source>
        <dbReference type="ARBA" id="ARBA00022617"/>
    </source>
</evidence>
<evidence type="ECO:0000256" key="5">
    <source>
        <dbReference type="ARBA" id="ARBA00022723"/>
    </source>
</evidence>
<accession>A0A0H2S4A4</accession>
<feature type="binding site" description="axial binding residue" evidence="9">
    <location>
        <position position="458"/>
    </location>
    <ligand>
        <name>heme</name>
        <dbReference type="ChEBI" id="CHEBI:30413"/>
    </ligand>
    <ligandPart>
        <name>Fe</name>
        <dbReference type="ChEBI" id="CHEBI:18248"/>
    </ligandPart>
</feature>
<keyword evidence="6 10" id="KW-0560">Oxidoreductase</keyword>
<comment type="similarity">
    <text evidence="3 10">Belongs to the cytochrome P450 family.</text>
</comment>
<keyword evidence="7 9" id="KW-0408">Iron</keyword>
<evidence type="ECO:0000313" key="12">
    <source>
        <dbReference type="Proteomes" id="UP000053477"/>
    </source>
</evidence>
<dbReference type="Pfam" id="PF00067">
    <property type="entry name" value="p450"/>
    <property type="match status" value="1"/>
</dbReference>
<dbReference type="InterPro" id="IPR001128">
    <property type="entry name" value="Cyt_P450"/>
</dbReference>
<evidence type="ECO:0000256" key="2">
    <source>
        <dbReference type="ARBA" id="ARBA00005179"/>
    </source>
</evidence>
<dbReference type="PANTHER" id="PTHR46300:SF7">
    <property type="entry name" value="P450, PUTATIVE (EUROFUNG)-RELATED"/>
    <property type="match status" value="1"/>
</dbReference>
<dbReference type="OrthoDB" id="2789670at2759"/>
<dbReference type="EMBL" id="KQ085890">
    <property type="protein sequence ID" value="KLO18912.1"/>
    <property type="molecule type" value="Genomic_DNA"/>
</dbReference>
<keyword evidence="4 9" id="KW-0349">Heme</keyword>
<proteinExistence type="inferred from homology"/>
<evidence type="ECO:0000256" key="3">
    <source>
        <dbReference type="ARBA" id="ARBA00010617"/>
    </source>
</evidence>
<evidence type="ECO:0000256" key="7">
    <source>
        <dbReference type="ARBA" id="ARBA00023004"/>
    </source>
</evidence>
<reference evidence="11 12" key="1">
    <citation type="submission" date="2015-04" db="EMBL/GenBank/DDBJ databases">
        <title>Complete genome sequence of Schizopora paradoxa KUC8140, a cosmopolitan wood degrader in East Asia.</title>
        <authorList>
            <consortium name="DOE Joint Genome Institute"/>
            <person name="Min B."/>
            <person name="Park H."/>
            <person name="Jang Y."/>
            <person name="Kim J.-J."/>
            <person name="Kim K.H."/>
            <person name="Pangilinan J."/>
            <person name="Lipzen A."/>
            <person name="Riley R."/>
            <person name="Grigoriev I.V."/>
            <person name="Spatafora J.W."/>
            <person name="Choi I.-G."/>
        </authorList>
    </citation>
    <scope>NUCLEOTIDE SEQUENCE [LARGE SCALE GENOMIC DNA]</scope>
    <source>
        <strain evidence="11 12">KUC8140</strain>
    </source>
</reference>
<keyword evidence="8 10" id="KW-0503">Monooxygenase</keyword>
<comment type="pathway">
    <text evidence="2">Secondary metabolite biosynthesis.</text>
</comment>
<dbReference type="GO" id="GO:0005506">
    <property type="term" value="F:iron ion binding"/>
    <property type="evidence" value="ECO:0007669"/>
    <property type="project" value="InterPro"/>
</dbReference>
<evidence type="ECO:0000256" key="8">
    <source>
        <dbReference type="ARBA" id="ARBA00023033"/>
    </source>
</evidence>
<dbReference type="InterPro" id="IPR036396">
    <property type="entry name" value="Cyt_P450_sf"/>
</dbReference>
<comment type="cofactor">
    <cofactor evidence="1 9">
        <name>heme</name>
        <dbReference type="ChEBI" id="CHEBI:30413"/>
    </cofactor>
</comment>
<dbReference type="PROSITE" id="PS00086">
    <property type="entry name" value="CYTOCHROME_P450"/>
    <property type="match status" value="1"/>
</dbReference>
<dbReference type="InterPro" id="IPR017972">
    <property type="entry name" value="Cyt_P450_CS"/>
</dbReference>
<dbReference type="PRINTS" id="PR00463">
    <property type="entry name" value="EP450I"/>
</dbReference>
<evidence type="ECO:0000256" key="10">
    <source>
        <dbReference type="RuleBase" id="RU000461"/>
    </source>
</evidence>
<dbReference type="InterPro" id="IPR002401">
    <property type="entry name" value="Cyt_P450_E_grp-I"/>
</dbReference>
<name>A0A0H2S4A4_9AGAM</name>
<evidence type="ECO:0000256" key="9">
    <source>
        <dbReference type="PIRSR" id="PIRSR602401-1"/>
    </source>
</evidence>
<evidence type="ECO:0000256" key="6">
    <source>
        <dbReference type="ARBA" id="ARBA00023002"/>
    </source>
</evidence>
<dbReference type="GO" id="GO:0020037">
    <property type="term" value="F:heme binding"/>
    <property type="evidence" value="ECO:0007669"/>
    <property type="project" value="InterPro"/>
</dbReference>
<dbReference type="CDD" id="cd11065">
    <property type="entry name" value="CYP64-like"/>
    <property type="match status" value="1"/>
</dbReference>
<protein>
    <submittedName>
        <fullName evidence="11">Cytochrome P450 oxidoreductase OrdA-like protein</fullName>
    </submittedName>
</protein>
<dbReference type="STRING" id="27342.A0A0H2S4A4"/>
<dbReference type="Gene3D" id="1.10.630.10">
    <property type="entry name" value="Cytochrome P450"/>
    <property type="match status" value="1"/>
</dbReference>
<evidence type="ECO:0000313" key="11">
    <source>
        <dbReference type="EMBL" id="KLO18912.1"/>
    </source>
</evidence>
<dbReference type="GO" id="GO:0016705">
    <property type="term" value="F:oxidoreductase activity, acting on paired donors, with incorporation or reduction of molecular oxygen"/>
    <property type="evidence" value="ECO:0007669"/>
    <property type="project" value="InterPro"/>
</dbReference>
<dbReference type="AlphaFoldDB" id="A0A0H2S4A4"/>
<dbReference type="GO" id="GO:0004497">
    <property type="term" value="F:monooxygenase activity"/>
    <property type="evidence" value="ECO:0007669"/>
    <property type="project" value="UniProtKB-KW"/>
</dbReference>
<dbReference type="InterPro" id="IPR050364">
    <property type="entry name" value="Cytochrome_P450_fung"/>
</dbReference>
<dbReference type="PANTHER" id="PTHR46300">
    <property type="entry name" value="P450, PUTATIVE (EUROFUNG)-RELATED-RELATED"/>
    <property type="match status" value="1"/>
</dbReference>
<sequence>MPLTYLDICLGALAAYFLRKLAEKPRRALPPGPRPYPIIGNLLDVAVGRAWLKYLLFKEKYGPITCLKVFGMNIMILNSLDDAIELFDKRSAIYSDRPRLVFGGEMCGWSNTLALLRDVEEHRLHRKNIHRVIGTRAATSKFHSLMEVEMRRLVLRIMKRPDLLQQHVQTSATALILRISHGYSIEPEGSDPLVDIAEKGVSQISMAAQPGAFLVDALPVCEYKSTTEIEETIMSNICSTVQYVPDWMPGAGFKRTAKYFKETVTELVERPFAFVKHQMLYGCAGSSYTRELLEVSDGTPEFEHMVKWSASSLYTGGAETSVGTIQTFFLAMLLNPEVVKKAQQEIDTAIISDRLPTFEDRGKLPYINAICQETKRWHSISPMGLPHVSTQDDIYRGYLIPKGSIILPNIYGFAQDPQRYKRPSEFIPERFIGGDRYGGKPAETDVDEFTFGFGRRICPGNHLADATLFIVAAISLAVFDFKYAKDPDGQDIIPKFEFVPGTLTHPVQFKSGCAPRSEKAARLILSVQEEHPWTSSDPQVLSSIDWKNLATE</sequence>
<dbReference type="Proteomes" id="UP000053477">
    <property type="component" value="Unassembled WGS sequence"/>
</dbReference>
<evidence type="ECO:0000256" key="1">
    <source>
        <dbReference type="ARBA" id="ARBA00001971"/>
    </source>
</evidence>
<dbReference type="InParanoid" id="A0A0H2S4A4"/>
<keyword evidence="5 9" id="KW-0479">Metal-binding</keyword>
<organism evidence="11 12">
    <name type="scientific">Schizopora paradoxa</name>
    <dbReference type="NCBI Taxonomy" id="27342"/>
    <lineage>
        <taxon>Eukaryota</taxon>
        <taxon>Fungi</taxon>
        <taxon>Dikarya</taxon>
        <taxon>Basidiomycota</taxon>
        <taxon>Agaricomycotina</taxon>
        <taxon>Agaricomycetes</taxon>
        <taxon>Hymenochaetales</taxon>
        <taxon>Schizoporaceae</taxon>
        <taxon>Schizopora</taxon>
    </lineage>
</organism>
<gene>
    <name evidence="11" type="ORF">SCHPADRAFT_93173</name>
</gene>